<keyword evidence="1" id="KW-1133">Transmembrane helix</keyword>
<dbReference type="HOGENOM" id="CLU_2760430_0_0_1"/>
<evidence type="ECO:0000313" key="2">
    <source>
        <dbReference type="EMBL" id="EDV47790.1"/>
    </source>
</evidence>
<dbReference type="EMBL" id="CH954181">
    <property type="protein sequence ID" value="EDV47790.1"/>
    <property type="molecule type" value="Genomic_DNA"/>
</dbReference>
<proteinExistence type="predicted"/>
<reference evidence="2 3" key="2">
    <citation type="journal article" date="2008" name="Bioinformatics">
        <title>Assembly reconciliation.</title>
        <authorList>
            <person name="Zimin A.V."/>
            <person name="Smith D.R."/>
            <person name="Sutton G."/>
            <person name="Yorke J.A."/>
        </authorList>
    </citation>
    <scope>NUCLEOTIDE SEQUENCE [LARGE SCALE GENOMIC DNA]</scope>
    <source>
        <strain evidence="2 3">TSC#14021-0224.01</strain>
    </source>
</reference>
<dbReference type="AlphaFoldDB" id="B3P217"/>
<keyword evidence="1" id="KW-0812">Transmembrane</keyword>
<evidence type="ECO:0000256" key="1">
    <source>
        <dbReference type="SAM" id="Phobius"/>
    </source>
</evidence>
<keyword evidence="3" id="KW-1185">Reference proteome</keyword>
<keyword evidence="1" id="KW-0472">Membrane</keyword>
<protein>
    <submittedName>
        <fullName evidence="2">GG12450</fullName>
    </submittedName>
</protein>
<accession>B3P217</accession>
<gene>
    <name evidence="2" type="primary">Dere\GG12450</name>
    <name evidence="2" type="ORF">Dere_GG12450</name>
</gene>
<reference evidence="2 3" key="1">
    <citation type="journal article" date="2007" name="Nature">
        <title>Evolution of genes and genomes on the Drosophila phylogeny.</title>
        <authorList>
            <consortium name="Drosophila 12 Genomes Consortium"/>
            <person name="Clark A.G."/>
            <person name="Eisen M.B."/>
            <person name="Smith D.R."/>
            <person name="Bergman C.M."/>
            <person name="Oliver B."/>
            <person name="Markow T.A."/>
            <person name="Kaufman T.C."/>
            <person name="Kellis M."/>
            <person name="Gelbart W."/>
            <person name="Iyer V.N."/>
            <person name="Pollard D.A."/>
            <person name="Sackton T.B."/>
            <person name="Larracuente A.M."/>
            <person name="Singh N.D."/>
            <person name="Abad J.P."/>
            <person name="Abt D.N."/>
            <person name="Adryan B."/>
            <person name="Aguade M."/>
            <person name="Akashi H."/>
            <person name="Anderson W.W."/>
            <person name="Aquadro C.F."/>
            <person name="Ardell D.H."/>
            <person name="Arguello R."/>
            <person name="Artieri C.G."/>
            <person name="Barbash D.A."/>
            <person name="Barker D."/>
            <person name="Barsanti P."/>
            <person name="Batterham P."/>
            <person name="Batzoglou S."/>
            <person name="Begun D."/>
            <person name="Bhutkar A."/>
            <person name="Blanco E."/>
            <person name="Bosak S.A."/>
            <person name="Bradley R.K."/>
            <person name="Brand A.D."/>
            <person name="Brent M.R."/>
            <person name="Brooks A.N."/>
            <person name="Brown R.H."/>
            <person name="Butlin R.K."/>
            <person name="Caggese C."/>
            <person name="Calvi B.R."/>
            <person name="Bernardo de Carvalho A."/>
            <person name="Caspi A."/>
            <person name="Castrezana S."/>
            <person name="Celniker S.E."/>
            <person name="Chang J.L."/>
            <person name="Chapple C."/>
            <person name="Chatterji S."/>
            <person name="Chinwalla A."/>
            <person name="Civetta A."/>
            <person name="Clifton S.W."/>
            <person name="Comeron J.M."/>
            <person name="Costello J.C."/>
            <person name="Coyne J.A."/>
            <person name="Daub J."/>
            <person name="David R.G."/>
            <person name="Delcher A.L."/>
            <person name="Delehaunty K."/>
            <person name="Do C.B."/>
            <person name="Ebling H."/>
            <person name="Edwards K."/>
            <person name="Eickbush T."/>
            <person name="Evans J.D."/>
            <person name="Filipski A."/>
            <person name="Findeiss S."/>
            <person name="Freyhult E."/>
            <person name="Fulton L."/>
            <person name="Fulton R."/>
            <person name="Garcia A.C."/>
            <person name="Gardiner A."/>
            <person name="Garfield D.A."/>
            <person name="Garvin B.E."/>
            <person name="Gibson G."/>
            <person name="Gilbert D."/>
            <person name="Gnerre S."/>
            <person name="Godfrey J."/>
            <person name="Good R."/>
            <person name="Gotea V."/>
            <person name="Gravely B."/>
            <person name="Greenberg A.J."/>
            <person name="Griffiths-Jones S."/>
            <person name="Gross S."/>
            <person name="Guigo R."/>
            <person name="Gustafson E.A."/>
            <person name="Haerty W."/>
            <person name="Hahn M.W."/>
            <person name="Halligan D.L."/>
            <person name="Halpern A.L."/>
            <person name="Halter G.M."/>
            <person name="Han M.V."/>
            <person name="Heger A."/>
            <person name="Hillier L."/>
            <person name="Hinrichs A.S."/>
            <person name="Holmes I."/>
            <person name="Hoskins R.A."/>
            <person name="Hubisz M.J."/>
            <person name="Hultmark D."/>
            <person name="Huntley M.A."/>
            <person name="Jaffe D.B."/>
            <person name="Jagadeeshan S."/>
            <person name="Jeck W.R."/>
            <person name="Johnson J."/>
            <person name="Jones C.D."/>
            <person name="Jordan W.C."/>
            <person name="Karpen G.H."/>
            <person name="Kataoka E."/>
            <person name="Keightley P.D."/>
            <person name="Kheradpour P."/>
            <person name="Kirkness E.F."/>
            <person name="Koerich L.B."/>
            <person name="Kristiansen K."/>
            <person name="Kudrna D."/>
            <person name="Kulathinal R.J."/>
            <person name="Kumar S."/>
            <person name="Kwok R."/>
            <person name="Lander E."/>
            <person name="Langley C.H."/>
            <person name="Lapoint R."/>
            <person name="Lazzaro B.P."/>
            <person name="Lee S.J."/>
            <person name="Levesque L."/>
            <person name="Li R."/>
            <person name="Lin C.F."/>
            <person name="Lin M.F."/>
            <person name="Lindblad-Toh K."/>
            <person name="Llopart A."/>
            <person name="Long M."/>
            <person name="Low L."/>
            <person name="Lozovsky E."/>
            <person name="Lu J."/>
            <person name="Luo M."/>
            <person name="Machado C.A."/>
            <person name="Makalowski W."/>
            <person name="Marzo M."/>
            <person name="Matsuda M."/>
            <person name="Matzkin L."/>
            <person name="McAllister B."/>
            <person name="McBride C.S."/>
            <person name="McKernan B."/>
            <person name="McKernan K."/>
            <person name="Mendez-Lago M."/>
            <person name="Minx P."/>
            <person name="Mollenhauer M.U."/>
            <person name="Montooth K."/>
            <person name="Mount S.M."/>
            <person name="Mu X."/>
            <person name="Myers E."/>
            <person name="Negre B."/>
            <person name="Newfeld S."/>
            <person name="Nielsen R."/>
            <person name="Noor M.A."/>
            <person name="O'Grady P."/>
            <person name="Pachter L."/>
            <person name="Papaceit M."/>
            <person name="Parisi M.J."/>
            <person name="Parisi M."/>
            <person name="Parts L."/>
            <person name="Pedersen J.S."/>
            <person name="Pesole G."/>
            <person name="Phillippy A.M."/>
            <person name="Ponting C.P."/>
            <person name="Pop M."/>
            <person name="Porcelli D."/>
            <person name="Powell J.R."/>
            <person name="Prohaska S."/>
            <person name="Pruitt K."/>
            <person name="Puig M."/>
            <person name="Quesneville H."/>
            <person name="Ram K.R."/>
            <person name="Rand D."/>
            <person name="Rasmussen M.D."/>
            <person name="Reed L.K."/>
            <person name="Reenan R."/>
            <person name="Reily A."/>
            <person name="Remington K.A."/>
            <person name="Rieger T.T."/>
            <person name="Ritchie M.G."/>
            <person name="Robin C."/>
            <person name="Rogers Y.H."/>
            <person name="Rohde C."/>
            <person name="Rozas J."/>
            <person name="Rubenfield M.J."/>
            <person name="Ruiz A."/>
            <person name="Russo S."/>
            <person name="Salzberg S.L."/>
            <person name="Sanchez-Gracia A."/>
            <person name="Saranga D.J."/>
            <person name="Sato H."/>
            <person name="Schaeffer S.W."/>
            <person name="Schatz M.C."/>
            <person name="Schlenke T."/>
            <person name="Schwartz R."/>
            <person name="Segarra C."/>
            <person name="Singh R.S."/>
            <person name="Sirot L."/>
            <person name="Sirota M."/>
            <person name="Sisneros N.B."/>
            <person name="Smith C.D."/>
            <person name="Smith T.F."/>
            <person name="Spieth J."/>
            <person name="Stage D.E."/>
            <person name="Stark A."/>
            <person name="Stephan W."/>
            <person name="Strausberg R.L."/>
            <person name="Strempel S."/>
            <person name="Sturgill D."/>
            <person name="Sutton G."/>
            <person name="Sutton G.G."/>
            <person name="Tao W."/>
            <person name="Teichmann S."/>
            <person name="Tobari Y.N."/>
            <person name="Tomimura Y."/>
            <person name="Tsolas J.M."/>
            <person name="Valente V.L."/>
            <person name="Venter E."/>
            <person name="Venter J.C."/>
            <person name="Vicario S."/>
            <person name="Vieira F.G."/>
            <person name="Vilella A.J."/>
            <person name="Villasante A."/>
            <person name="Walenz B."/>
            <person name="Wang J."/>
            <person name="Wasserman M."/>
            <person name="Watts T."/>
            <person name="Wilson D."/>
            <person name="Wilson R.K."/>
            <person name="Wing R.A."/>
            <person name="Wolfner M.F."/>
            <person name="Wong A."/>
            <person name="Wong G.K."/>
            <person name="Wu C.I."/>
            <person name="Wu G."/>
            <person name="Yamamoto D."/>
            <person name="Yang H.P."/>
            <person name="Yang S.P."/>
            <person name="Yorke J.A."/>
            <person name="Yoshida K."/>
            <person name="Zdobnov E."/>
            <person name="Zhang P."/>
            <person name="Zhang Y."/>
            <person name="Zimin A.V."/>
            <person name="Baldwin J."/>
            <person name="Abdouelleil A."/>
            <person name="Abdulkadir J."/>
            <person name="Abebe A."/>
            <person name="Abera B."/>
            <person name="Abreu J."/>
            <person name="Acer S.C."/>
            <person name="Aftuck L."/>
            <person name="Alexander A."/>
            <person name="An P."/>
            <person name="Anderson E."/>
            <person name="Anderson S."/>
            <person name="Arachi H."/>
            <person name="Azer M."/>
            <person name="Bachantsang P."/>
            <person name="Barry A."/>
            <person name="Bayul T."/>
            <person name="Berlin A."/>
            <person name="Bessette D."/>
            <person name="Bloom T."/>
            <person name="Blye J."/>
            <person name="Boguslavskiy L."/>
            <person name="Bonnet C."/>
            <person name="Boukhgalter B."/>
            <person name="Bourzgui I."/>
            <person name="Brown A."/>
            <person name="Cahill P."/>
            <person name="Channer S."/>
            <person name="Cheshatsang Y."/>
            <person name="Chuda L."/>
            <person name="Citroen M."/>
            <person name="Collymore A."/>
            <person name="Cooke P."/>
            <person name="Costello M."/>
            <person name="D'Aco K."/>
            <person name="Daza R."/>
            <person name="De Haan G."/>
            <person name="DeGray S."/>
            <person name="DeMaso C."/>
            <person name="Dhargay N."/>
            <person name="Dooley K."/>
            <person name="Dooley E."/>
            <person name="Doricent M."/>
            <person name="Dorje P."/>
            <person name="Dorjee K."/>
            <person name="Dupes A."/>
            <person name="Elong R."/>
            <person name="Falk J."/>
            <person name="Farina A."/>
            <person name="Faro S."/>
            <person name="Ferguson D."/>
            <person name="Fisher S."/>
            <person name="Foley C.D."/>
            <person name="Franke A."/>
            <person name="Friedrich D."/>
            <person name="Gadbois L."/>
            <person name="Gearin G."/>
            <person name="Gearin C.R."/>
            <person name="Giannoukos G."/>
            <person name="Goode T."/>
            <person name="Graham J."/>
            <person name="Grandbois E."/>
            <person name="Grewal S."/>
            <person name="Gyaltsen K."/>
            <person name="Hafez N."/>
            <person name="Hagos B."/>
            <person name="Hall J."/>
            <person name="Henson C."/>
            <person name="Hollinger A."/>
            <person name="Honan T."/>
            <person name="Huard M.D."/>
            <person name="Hughes L."/>
            <person name="Hurhula B."/>
            <person name="Husby M.E."/>
            <person name="Kamat A."/>
            <person name="Kanga B."/>
            <person name="Kashin S."/>
            <person name="Khazanovich D."/>
            <person name="Kisner P."/>
            <person name="Lance K."/>
            <person name="Lara M."/>
            <person name="Lee W."/>
            <person name="Lennon N."/>
            <person name="Letendre F."/>
            <person name="LeVine R."/>
            <person name="Lipovsky A."/>
            <person name="Liu X."/>
            <person name="Liu J."/>
            <person name="Liu S."/>
            <person name="Lokyitsang T."/>
            <person name="Lokyitsang Y."/>
            <person name="Lubonja R."/>
            <person name="Lui A."/>
            <person name="MacDonald P."/>
            <person name="Magnisalis V."/>
            <person name="Maru K."/>
            <person name="Matthews C."/>
            <person name="McCusker W."/>
            <person name="McDonough S."/>
            <person name="Mehta T."/>
            <person name="Meldrim J."/>
            <person name="Meneus L."/>
            <person name="Mihai O."/>
            <person name="Mihalev A."/>
            <person name="Mihova T."/>
            <person name="Mittelman R."/>
            <person name="Mlenga V."/>
            <person name="Montmayeur A."/>
            <person name="Mulrain L."/>
            <person name="Navidi A."/>
            <person name="Naylor J."/>
            <person name="Negash T."/>
            <person name="Nguyen T."/>
            <person name="Nguyen N."/>
            <person name="Nicol R."/>
            <person name="Norbu C."/>
            <person name="Norbu N."/>
            <person name="Novod N."/>
            <person name="O'Neill B."/>
            <person name="Osman S."/>
            <person name="Markiewicz E."/>
            <person name="Oyono O.L."/>
            <person name="Patti C."/>
            <person name="Phunkhang P."/>
            <person name="Pierre F."/>
            <person name="Priest M."/>
            <person name="Raghuraman S."/>
            <person name="Rege F."/>
            <person name="Reyes R."/>
            <person name="Rise C."/>
            <person name="Rogov P."/>
            <person name="Ross K."/>
            <person name="Ryan E."/>
            <person name="Settipalli S."/>
            <person name="Shea T."/>
            <person name="Sherpa N."/>
            <person name="Shi L."/>
            <person name="Shih D."/>
            <person name="Sparrow T."/>
            <person name="Spaulding J."/>
            <person name="Stalker J."/>
            <person name="Stange-Thomann N."/>
            <person name="Stavropoulos S."/>
            <person name="Stone C."/>
            <person name="Strader C."/>
            <person name="Tesfaye S."/>
            <person name="Thomson T."/>
            <person name="Thoulutsang Y."/>
            <person name="Thoulutsang D."/>
            <person name="Topham K."/>
            <person name="Topping I."/>
            <person name="Tsamla T."/>
            <person name="Vassiliev H."/>
            <person name="Vo A."/>
            <person name="Wangchuk T."/>
            <person name="Wangdi T."/>
            <person name="Weiand M."/>
            <person name="Wilkinson J."/>
            <person name="Wilson A."/>
            <person name="Yadav S."/>
            <person name="Young G."/>
            <person name="Yu Q."/>
            <person name="Zembek L."/>
            <person name="Zhong D."/>
            <person name="Zimmer A."/>
            <person name="Zwirko Z."/>
            <person name="Jaffe D.B."/>
            <person name="Alvarez P."/>
            <person name="Brockman W."/>
            <person name="Butler J."/>
            <person name="Chin C."/>
            <person name="Gnerre S."/>
            <person name="Grabherr M."/>
            <person name="Kleber M."/>
            <person name="Mauceli E."/>
            <person name="MacCallum I."/>
        </authorList>
    </citation>
    <scope>NUCLEOTIDE SEQUENCE [LARGE SCALE GENOMIC DNA]</scope>
    <source>
        <strain evidence="2 3">TSC#14021-0224.01</strain>
    </source>
</reference>
<sequence>MGNKLAMAMVMVMVMVMAVTMAMPMDTGGQLLFYTAKCKYDPCRPDVGGAGGFSRFSIIDGFNMRHVQGE</sequence>
<organism evidence="2 3">
    <name type="scientific">Drosophila erecta</name>
    <name type="common">Fruit fly</name>
    <dbReference type="NCBI Taxonomy" id="7220"/>
    <lineage>
        <taxon>Eukaryota</taxon>
        <taxon>Metazoa</taxon>
        <taxon>Ecdysozoa</taxon>
        <taxon>Arthropoda</taxon>
        <taxon>Hexapoda</taxon>
        <taxon>Insecta</taxon>
        <taxon>Pterygota</taxon>
        <taxon>Neoptera</taxon>
        <taxon>Endopterygota</taxon>
        <taxon>Diptera</taxon>
        <taxon>Brachycera</taxon>
        <taxon>Muscomorpha</taxon>
        <taxon>Ephydroidea</taxon>
        <taxon>Drosophilidae</taxon>
        <taxon>Drosophila</taxon>
        <taxon>Sophophora</taxon>
    </lineage>
</organism>
<feature type="transmembrane region" description="Helical" evidence="1">
    <location>
        <begin position="6"/>
        <end position="23"/>
    </location>
</feature>
<name>B3P217_DROER</name>
<dbReference type="Proteomes" id="UP000008711">
    <property type="component" value="Unassembled WGS sequence"/>
</dbReference>
<evidence type="ECO:0000313" key="3">
    <source>
        <dbReference type="Proteomes" id="UP000008711"/>
    </source>
</evidence>